<dbReference type="VEuPathDB" id="TriTrypDB:ECC02_005175"/>
<feature type="region of interest" description="Disordered" evidence="2">
    <location>
        <begin position="454"/>
        <end position="476"/>
    </location>
</feature>
<dbReference type="VEuPathDB" id="TriTrypDB:TcCL_ESM12079"/>
<dbReference type="VEuPathDB" id="TriTrypDB:TcCLB.509825.30"/>
<dbReference type="OrthoDB" id="262831at2759"/>
<feature type="compositionally biased region" description="Basic and acidic residues" evidence="2">
    <location>
        <begin position="464"/>
        <end position="476"/>
    </location>
</feature>
<dbReference type="VEuPathDB" id="TriTrypDB:BCY84_11610"/>
<keyword evidence="1" id="KW-0175">Coiled coil</keyword>
<evidence type="ECO:0000256" key="1">
    <source>
        <dbReference type="SAM" id="Coils"/>
    </source>
</evidence>
<protein>
    <submittedName>
        <fullName evidence="3">Uncharacterized protein</fullName>
    </submittedName>
</protein>
<organism evidence="3 4">
    <name type="scientific">Trypanosoma cruzi</name>
    <dbReference type="NCBI Taxonomy" id="5693"/>
    <lineage>
        <taxon>Eukaryota</taxon>
        <taxon>Discoba</taxon>
        <taxon>Euglenozoa</taxon>
        <taxon>Kinetoplastea</taxon>
        <taxon>Metakinetoplastina</taxon>
        <taxon>Trypanosomatida</taxon>
        <taxon>Trypanosomatidae</taxon>
        <taxon>Trypanosoma</taxon>
        <taxon>Schizotrypanum</taxon>
    </lineage>
</organism>
<dbReference type="VEuPathDB" id="TriTrypDB:Tc_MARK_7209"/>
<proteinExistence type="predicted"/>
<name>A0A2V2W9C6_TRYCR</name>
<evidence type="ECO:0000256" key="2">
    <source>
        <dbReference type="SAM" id="MobiDB-lite"/>
    </source>
</evidence>
<evidence type="ECO:0000313" key="3">
    <source>
        <dbReference type="EMBL" id="PWV04313.1"/>
    </source>
</evidence>
<sequence length="476" mass="54749">MIYFFSFSFLSFFLHAFIWAACIAHVVKSAVLELRFGVSMGKMEFHTLDFRRKSPYEEHVVWEELDALRDTVAFLKQRQEQQAAQWRVMSEEQQKHCTDLASIYQQLQELLLSGSDAEGKKQSGDAVTASQEFLRSEVCDLLQNFKHHIERHTAETARRLDGFQSSLEEIQKKVEHDNCRAARQEERLMQLEEQQRDMLRRMSFVSTLEDLEQLRVTFTQQLHSLQEDTAATIKRHMASVDERCATHEVRCREEQLSFQRETDQSIEQVTHLLHDQIEALCSELKTHASSIDVKTSNFEEQTRCEMKGMLQTHLEKTCEQVQEVHQELSSKHLQLVEDTMEAVEKIVHVSDDLPRRVSLLQDDIANIHDTLHRHGEILNEQCLQGSLQGAFDEVKDWLQDLESRVLSRGEFDEVLASVDRKLAALKREFILYIPAKHPAGQSIEDEGVSFVSTAAGVSGGGRQPSERGSEKRGGII</sequence>
<evidence type="ECO:0000313" key="4">
    <source>
        <dbReference type="Proteomes" id="UP000246078"/>
    </source>
</evidence>
<feature type="coiled-coil region" evidence="1">
    <location>
        <begin position="167"/>
        <end position="228"/>
    </location>
</feature>
<dbReference type="SMR" id="A0A2V2W9C6"/>
<dbReference type="Proteomes" id="UP000246078">
    <property type="component" value="Unassembled WGS sequence"/>
</dbReference>
<reference evidence="3 4" key="1">
    <citation type="journal article" date="2018" name="Microb. Genom.">
        <title>Expanding an expanded genome: long-read sequencing of Trypanosoma cruzi.</title>
        <authorList>
            <person name="Berna L."/>
            <person name="Rodriguez M."/>
            <person name="Chiribao M.L."/>
            <person name="Parodi-Talice A."/>
            <person name="Pita S."/>
            <person name="Rijo G."/>
            <person name="Alvarez-Valin F."/>
            <person name="Robello C."/>
        </authorList>
    </citation>
    <scope>NUCLEOTIDE SEQUENCE [LARGE SCALE GENOMIC DNA]</scope>
    <source>
        <strain evidence="3 4">TCC</strain>
    </source>
</reference>
<dbReference type="AlphaFoldDB" id="A0A2V2W9C6"/>
<dbReference type="VEuPathDB" id="TriTrypDB:TCDM_12449"/>
<comment type="caution">
    <text evidence="3">The sequence shown here is derived from an EMBL/GenBank/DDBJ whole genome shotgun (WGS) entry which is preliminary data.</text>
</comment>
<gene>
    <name evidence="3" type="ORF">C3747_155g34</name>
</gene>
<dbReference type="VEuPathDB" id="TriTrypDB:C3747_155g34"/>
<dbReference type="VEuPathDB" id="TriTrypDB:TcBrA4_0026070"/>
<accession>A0A2V2W9C6</accession>
<dbReference type="VEuPathDB" id="TriTrypDB:TcCLB.510423.60"/>
<dbReference type="VEuPathDB" id="TriTrypDB:TcG_09352"/>
<dbReference type="EMBL" id="PRFC01000155">
    <property type="protein sequence ID" value="PWV04313.1"/>
    <property type="molecule type" value="Genomic_DNA"/>
</dbReference>
<dbReference type="OMA" id="CATHEVR"/>
<dbReference type="VEuPathDB" id="TriTrypDB:TCSYLVIO_008295"/>
<dbReference type="VEuPathDB" id="TriTrypDB:C4B63_40g187"/>